<evidence type="ECO:0000256" key="2">
    <source>
        <dbReference type="ARBA" id="ARBA00003532"/>
    </source>
</evidence>
<dbReference type="PANTHER" id="PTHR42859">
    <property type="entry name" value="OXIDOREDUCTASE"/>
    <property type="match status" value="1"/>
</dbReference>
<accession>A0A143QN85</accession>
<dbReference type="InterPro" id="IPR050294">
    <property type="entry name" value="RnfB_subfamily"/>
</dbReference>
<feature type="compositionally biased region" description="Basic and acidic residues" evidence="13">
    <location>
        <begin position="92"/>
        <end position="104"/>
    </location>
</feature>
<dbReference type="GO" id="GO:0046872">
    <property type="term" value="F:metal ion binding"/>
    <property type="evidence" value="ECO:0007669"/>
    <property type="project" value="UniProtKB-UniRule"/>
</dbReference>
<evidence type="ECO:0000256" key="5">
    <source>
        <dbReference type="ARBA" id="ARBA00022485"/>
    </source>
</evidence>
<evidence type="ECO:0000256" key="8">
    <source>
        <dbReference type="ARBA" id="ARBA00022982"/>
    </source>
</evidence>
<dbReference type="InterPro" id="IPR017896">
    <property type="entry name" value="4Fe4S_Fe-S-bd"/>
</dbReference>
<dbReference type="InterPro" id="IPR017900">
    <property type="entry name" value="4Fe4S_Fe_S_CS"/>
</dbReference>
<keyword evidence="4 12" id="KW-0813">Transport</keyword>
<comment type="function">
    <text evidence="2 12">Ferredoxins are iron-sulfur proteins that transfer electrons in a wide variety of metabolic reactions.</text>
</comment>
<evidence type="ECO:0000256" key="12">
    <source>
        <dbReference type="RuleBase" id="RU365098"/>
    </source>
</evidence>
<keyword evidence="11 12" id="KW-0003">3Fe-4S</keyword>
<dbReference type="KEGG" id="rhs:A3Q41_03108"/>
<dbReference type="GO" id="GO:0051539">
    <property type="term" value="F:4 iron, 4 sulfur cluster binding"/>
    <property type="evidence" value="ECO:0007669"/>
    <property type="project" value="UniProtKB-UniRule"/>
</dbReference>
<dbReference type="Pfam" id="PF00037">
    <property type="entry name" value="Fer4"/>
    <property type="match status" value="1"/>
</dbReference>
<dbReference type="OrthoDB" id="9800445at2"/>
<comment type="cofactor">
    <cofactor evidence="1 12">
        <name>[4Fe-4S] cluster</name>
        <dbReference type="ChEBI" id="CHEBI:49883"/>
    </cofactor>
</comment>
<dbReference type="InterPro" id="IPR054830">
    <property type="entry name" value="FdxA_Actino"/>
</dbReference>
<dbReference type="PROSITE" id="PS00198">
    <property type="entry name" value="4FE4S_FER_1"/>
    <property type="match status" value="1"/>
</dbReference>
<keyword evidence="7" id="KW-0677">Repeat</keyword>
<evidence type="ECO:0000259" key="14">
    <source>
        <dbReference type="PROSITE" id="PS51379"/>
    </source>
</evidence>
<feature type="domain" description="4Fe-4S ferredoxin-type" evidence="14">
    <location>
        <begin position="31"/>
        <end position="60"/>
    </location>
</feature>
<keyword evidence="10 12" id="KW-0411">Iron-sulfur</keyword>
<evidence type="ECO:0000256" key="9">
    <source>
        <dbReference type="ARBA" id="ARBA00023004"/>
    </source>
</evidence>
<keyword evidence="5 12" id="KW-0004">4Fe-4S</keyword>
<evidence type="ECO:0000256" key="1">
    <source>
        <dbReference type="ARBA" id="ARBA00001966"/>
    </source>
</evidence>
<name>A0A143QN85_RHOFA</name>
<keyword evidence="8 12" id="KW-0249">Electron transport</keyword>
<evidence type="ECO:0000256" key="13">
    <source>
        <dbReference type="SAM" id="MobiDB-lite"/>
    </source>
</evidence>
<keyword evidence="6 12" id="KW-0479">Metal-binding</keyword>
<organism evidence="15 16">
    <name type="scientific">Rhodococcoides fascians</name>
    <name type="common">Rhodococcus fascians</name>
    <dbReference type="NCBI Taxonomy" id="1828"/>
    <lineage>
        <taxon>Bacteria</taxon>
        <taxon>Bacillati</taxon>
        <taxon>Actinomycetota</taxon>
        <taxon>Actinomycetes</taxon>
        <taxon>Mycobacteriales</taxon>
        <taxon>Nocardiaceae</taxon>
        <taxon>Rhodococcoides</taxon>
    </lineage>
</organism>
<keyword evidence="9 12" id="KW-0408">Iron</keyword>
<evidence type="ECO:0000256" key="10">
    <source>
        <dbReference type="ARBA" id="ARBA00023014"/>
    </source>
</evidence>
<evidence type="ECO:0000313" key="15">
    <source>
        <dbReference type="EMBL" id="AMY24399.1"/>
    </source>
</evidence>
<keyword evidence="16" id="KW-1185">Reference proteome</keyword>
<proteinExistence type="predicted"/>
<dbReference type="PROSITE" id="PS51379">
    <property type="entry name" value="4FE4S_FER_2"/>
    <property type="match status" value="1"/>
</dbReference>
<protein>
    <recommendedName>
        <fullName evidence="3 12">Ferredoxin</fullName>
    </recommendedName>
</protein>
<feature type="region of interest" description="Disordered" evidence="13">
    <location>
        <begin position="81"/>
        <end position="104"/>
    </location>
</feature>
<reference evidence="16" key="2">
    <citation type="submission" date="2016-04" db="EMBL/GenBank/DDBJ databases">
        <title>Complete Genome and Plasmid Sequences for Rhodococcus fascians D188 and Draft Sequences for Rhodococcus spp. Isolates PBTS 1 and PBTS 2.</title>
        <authorList>
            <person name="Stamer R."/>
            <person name="Vereecke D."/>
            <person name="Zhang Y."/>
            <person name="Schilkey F."/>
            <person name="Devitt N."/>
            <person name="Randall J."/>
        </authorList>
    </citation>
    <scope>NUCLEOTIDE SEQUENCE [LARGE SCALE GENOMIC DNA]</scope>
    <source>
        <strain evidence="16">PBTS2</strain>
    </source>
</reference>
<dbReference type="PATRIC" id="fig|1653479.3.peg.3144"/>
<gene>
    <name evidence="15" type="ORF">A3Q41_03108</name>
</gene>
<dbReference type="EMBL" id="CP015220">
    <property type="protein sequence ID" value="AMY24399.1"/>
    <property type="molecule type" value="Genomic_DNA"/>
</dbReference>
<evidence type="ECO:0000313" key="16">
    <source>
        <dbReference type="Proteomes" id="UP000076038"/>
    </source>
</evidence>
<sequence length="104" mass="11440">MAYVVTEACIDLLDKACTEECPVDCIYEGARMMYINPDECVDCGKCMPACPNDAIFWEHKIPEEQKHFVDIAVDFCEDADASGGAEDLGPVGHDHPSIDEVAKK</sequence>
<evidence type="ECO:0000256" key="6">
    <source>
        <dbReference type="ARBA" id="ARBA00022723"/>
    </source>
</evidence>
<dbReference type="Proteomes" id="UP000076038">
    <property type="component" value="Chromosome"/>
</dbReference>
<evidence type="ECO:0000256" key="7">
    <source>
        <dbReference type="ARBA" id="ARBA00022737"/>
    </source>
</evidence>
<evidence type="ECO:0000256" key="3">
    <source>
        <dbReference type="ARBA" id="ARBA00013529"/>
    </source>
</evidence>
<dbReference type="PANTHER" id="PTHR42859:SF2">
    <property type="entry name" value="FERREDOXIN"/>
    <property type="match status" value="1"/>
</dbReference>
<dbReference type="Gene3D" id="3.30.70.20">
    <property type="match status" value="1"/>
</dbReference>
<dbReference type="NCBIfam" id="NF045480">
    <property type="entry name" value="FdxA_Actino"/>
    <property type="match status" value="1"/>
</dbReference>
<dbReference type="PRINTS" id="PR00354">
    <property type="entry name" value="7FE8SFRDOXIN"/>
</dbReference>
<dbReference type="GO" id="GO:0051538">
    <property type="term" value="F:3 iron, 4 sulfur cluster binding"/>
    <property type="evidence" value="ECO:0007669"/>
    <property type="project" value="UniProtKB-UniRule"/>
</dbReference>
<comment type="cofactor">
    <cofactor evidence="12">
        <name>[3Fe-4S] cluster</name>
        <dbReference type="ChEBI" id="CHEBI:21137"/>
    </cofactor>
    <text evidence="12">Binds 1 [3Fe-4S] cluster.</text>
</comment>
<dbReference type="SUPFAM" id="SSF54862">
    <property type="entry name" value="4Fe-4S ferredoxins"/>
    <property type="match status" value="1"/>
</dbReference>
<dbReference type="AlphaFoldDB" id="A0A143QN85"/>
<dbReference type="GO" id="GO:0009055">
    <property type="term" value="F:electron transfer activity"/>
    <property type="evidence" value="ECO:0007669"/>
    <property type="project" value="UniProtKB-UniRule"/>
</dbReference>
<dbReference type="InterPro" id="IPR000813">
    <property type="entry name" value="7Fe_ferredoxin"/>
</dbReference>
<evidence type="ECO:0000256" key="11">
    <source>
        <dbReference type="ARBA" id="ARBA00023291"/>
    </source>
</evidence>
<dbReference type="RefSeq" id="WP_048319845.1">
    <property type="nucleotide sequence ID" value="NZ_CP015220.1"/>
</dbReference>
<evidence type="ECO:0000256" key="4">
    <source>
        <dbReference type="ARBA" id="ARBA00022448"/>
    </source>
</evidence>
<reference evidence="15 16" key="1">
    <citation type="journal article" date="2016" name="Genome Announc.">
        <title>Complete Genome and Plasmid Sequences for Rhodococcus fascians D188 and Draft Sequences for Rhodococcus Isolates PBTS 1 and PBTS 2.</title>
        <authorList>
            <person name="Stamler R.A."/>
            <person name="Vereecke D."/>
            <person name="Zhang Y."/>
            <person name="Schilkey F."/>
            <person name="Devitt N."/>
            <person name="Randall J.J."/>
        </authorList>
    </citation>
    <scope>NUCLEOTIDE SEQUENCE [LARGE SCALE GENOMIC DNA]</scope>
    <source>
        <strain evidence="15 16">PBTS2</strain>
    </source>
</reference>